<keyword evidence="12" id="KW-1133">Transmembrane helix</keyword>
<dbReference type="EC" id="2.7.13.3" evidence="3"/>
<evidence type="ECO:0000256" key="8">
    <source>
        <dbReference type="ARBA" id="ARBA00022777"/>
    </source>
</evidence>
<feature type="transmembrane region" description="Helical" evidence="12">
    <location>
        <begin position="12"/>
        <end position="33"/>
    </location>
</feature>
<evidence type="ECO:0000313" key="15">
    <source>
        <dbReference type="EMBL" id="KGF04553.1"/>
    </source>
</evidence>
<evidence type="ECO:0000256" key="11">
    <source>
        <dbReference type="ARBA" id="ARBA00023136"/>
    </source>
</evidence>
<evidence type="ECO:0000256" key="3">
    <source>
        <dbReference type="ARBA" id="ARBA00012438"/>
    </source>
</evidence>
<evidence type="ECO:0000259" key="13">
    <source>
        <dbReference type="PROSITE" id="PS50109"/>
    </source>
</evidence>
<protein>
    <recommendedName>
        <fullName evidence="3">histidine kinase</fullName>
        <ecNumber evidence="3">2.7.13.3</ecNumber>
    </recommendedName>
</protein>
<dbReference type="InterPro" id="IPR050351">
    <property type="entry name" value="BphY/WalK/GraS-like"/>
</dbReference>
<dbReference type="Proteomes" id="UP000029579">
    <property type="component" value="Unassembled WGS sequence"/>
</dbReference>
<reference evidence="15 16" key="1">
    <citation type="submission" date="2014-07" db="EMBL/GenBank/DDBJ databases">
        <authorList>
            <person name="McCorrison J."/>
            <person name="Sanka R."/>
            <person name="Torralba M."/>
            <person name="Gillis M."/>
            <person name="Haft D.H."/>
            <person name="Methe B."/>
            <person name="Sutton G."/>
            <person name="Nelson K.E."/>
        </authorList>
    </citation>
    <scope>NUCLEOTIDE SEQUENCE [LARGE SCALE GENOMIC DNA]</scope>
    <source>
        <strain evidence="15 16">S7-1-13</strain>
    </source>
</reference>
<evidence type="ECO:0000256" key="12">
    <source>
        <dbReference type="SAM" id="Phobius"/>
    </source>
</evidence>
<evidence type="ECO:0000259" key="14">
    <source>
        <dbReference type="PROSITE" id="PS50885"/>
    </source>
</evidence>
<comment type="catalytic activity">
    <reaction evidence="1">
        <text>ATP + protein L-histidine = ADP + protein N-phospho-L-histidine.</text>
        <dbReference type="EC" id="2.7.13.3"/>
    </reaction>
</comment>
<dbReference type="Pfam" id="PF00512">
    <property type="entry name" value="HisKA"/>
    <property type="match status" value="1"/>
</dbReference>
<keyword evidence="9" id="KW-0067">ATP-binding</keyword>
<dbReference type="InterPro" id="IPR003594">
    <property type="entry name" value="HATPase_dom"/>
</dbReference>
<proteinExistence type="predicted"/>
<dbReference type="SUPFAM" id="SSF55874">
    <property type="entry name" value="ATPase domain of HSP90 chaperone/DNA topoisomerase II/histidine kinase"/>
    <property type="match status" value="1"/>
</dbReference>
<keyword evidence="12" id="KW-0812">Transmembrane</keyword>
<dbReference type="CDD" id="cd00082">
    <property type="entry name" value="HisKA"/>
    <property type="match status" value="1"/>
</dbReference>
<dbReference type="PRINTS" id="PR00344">
    <property type="entry name" value="BCTRLSENSOR"/>
</dbReference>
<dbReference type="AlphaFoldDB" id="A0A095X3X9"/>
<keyword evidence="7" id="KW-0547">Nucleotide-binding</keyword>
<name>A0A095X3X9_9FIRM</name>
<dbReference type="Gene3D" id="1.10.287.130">
    <property type="match status" value="1"/>
</dbReference>
<dbReference type="InterPro" id="IPR005467">
    <property type="entry name" value="His_kinase_dom"/>
</dbReference>
<dbReference type="GO" id="GO:0004721">
    <property type="term" value="F:phosphoprotein phosphatase activity"/>
    <property type="evidence" value="ECO:0007669"/>
    <property type="project" value="TreeGrafter"/>
</dbReference>
<dbReference type="PANTHER" id="PTHR45453">
    <property type="entry name" value="PHOSPHATE REGULON SENSOR PROTEIN PHOR"/>
    <property type="match status" value="1"/>
</dbReference>
<evidence type="ECO:0000256" key="7">
    <source>
        <dbReference type="ARBA" id="ARBA00022741"/>
    </source>
</evidence>
<dbReference type="CDD" id="cd00075">
    <property type="entry name" value="HATPase"/>
    <property type="match status" value="1"/>
</dbReference>
<feature type="transmembrane region" description="Helical" evidence="12">
    <location>
        <begin position="147"/>
        <end position="166"/>
    </location>
</feature>
<dbReference type="FunFam" id="3.30.565.10:FF:000023">
    <property type="entry name" value="PAS domain-containing sensor histidine kinase"/>
    <property type="match status" value="1"/>
</dbReference>
<evidence type="ECO:0000313" key="16">
    <source>
        <dbReference type="Proteomes" id="UP000029579"/>
    </source>
</evidence>
<dbReference type="InterPro" id="IPR036097">
    <property type="entry name" value="HisK_dim/P_sf"/>
</dbReference>
<feature type="domain" description="Histidine kinase" evidence="13">
    <location>
        <begin position="228"/>
        <end position="442"/>
    </location>
</feature>
<organism evidence="15 16">
    <name type="scientific">Anaerococcus lactolyticus S7-1-13</name>
    <dbReference type="NCBI Taxonomy" id="1284686"/>
    <lineage>
        <taxon>Bacteria</taxon>
        <taxon>Bacillati</taxon>
        <taxon>Bacillota</taxon>
        <taxon>Tissierellia</taxon>
        <taxon>Tissierellales</taxon>
        <taxon>Peptoniphilaceae</taxon>
        <taxon>Anaerococcus</taxon>
    </lineage>
</organism>
<accession>A0A095X3X9</accession>
<comment type="subcellular location">
    <subcellularLocation>
        <location evidence="2">Cell membrane</location>
    </subcellularLocation>
</comment>
<keyword evidence="10" id="KW-0902">Two-component regulatory system</keyword>
<dbReference type="PROSITE" id="PS50885">
    <property type="entry name" value="HAMP"/>
    <property type="match status" value="1"/>
</dbReference>
<dbReference type="GO" id="GO:0005524">
    <property type="term" value="F:ATP binding"/>
    <property type="evidence" value="ECO:0007669"/>
    <property type="project" value="UniProtKB-KW"/>
</dbReference>
<feature type="domain" description="HAMP" evidence="14">
    <location>
        <begin position="168"/>
        <end position="220"/>
    </location>
</feature>
<dbReference type="SMART" id="SM00388">
    <property type="entry name" value="HisKA"/>
    <property type="match status" value="1"/>
</dbReference>
<dbReference type="OrthoDB" id="9813151at2"/>
<dbReference type="PROSITE" id="PS50109">
    <property type="entry name" value="HIS_KIN"/>
    <property type="match status" value="1"/>
</dbReference>
<keyword evidence="6" id="KW-0808">Transferase</keyword>
<dbReference type="EMBL" id="JRMW01000028">
    <property type="protein sequence ID" value="KGF04553.1"/>
    <property type="molecule type" value="Genomic_DNA"/>
</dbReference>
<keyword evidence="8 15" id="KW-0418">Kinase</keyword>
<dbReference type="SMART" id="SM00387">
    <property type="entry name" value="HATPase_c"/>
    <property type="match status" value="1"/>
</dbReference>
<dbReference type="PANTHER" id="PTHR45453:SF1">
    <property type="entry name" value="PHOSPHATE REGULON SENSOR PROTEIN PHOR"/>
    <property type="match status" value="1"/>
</dbReference>
<evidence type="ECO:0000256" key="4">
    <source>
        <dbReference type="ARBA" id="ARBA00022475"/>
    </source>
</evidence>
<dbReference type="InterPro" id="IPR004358">
    <property type="entry name" value="Sig_transdc_His_kin-like_C"/>
</dbReference>
<dbReference type="eggNOG" id="COG5002">
    <property type="taxonomic scope" value="Bacteria"/>
</dbReference>
<dbReference type="Gene3D" id="6.10.340.10">
    <property type="match status" value="1"/>
</dbReference>
<gene>
    <name evidence="15" type="ORF">HMPREF1630_03550</name>
</gene>
<evidence type="ECO:0000256" key="2">
    <source>
        <dbReference type="ARBA" id="ARBA00004236"/>
    </source>
</evidence>
<keyword evidence="4" id="KW-1003">Cell membrane</keyword>
<dbReference type="Gene3D" id="3.30.565.10">
    <property type="entry name" value="Histidine kinase-like ATPase, C-terminal domain"/>
    <property type="match status" value="1"/>
</dbReference>
<keyword evidence="5" id="KW-0597">Phosphoprotein</keyword>
<dbReference type="GO" id="GO:0016036">
    <property type="term" value="P:cellular response to phosphate starvation"/>
    <property type="evidence" value="ECO:0007669"/>
    <property type="project" value="TreeGrafter"/>
</dbReference>
<keyword evidence="11 12" id="KW-0472">Membrane</keyword>
<comment type="caution">
    <text evidence="15">The sequence shown here is derived from an EMBL/GenBank/DDBJ whole genome shotgun (WGS) entry which is preliminary data.</text>
</comment>
<evidence type="ECO:0000256" key="9">
    <source>
        <dbReference type="ARBA" id="ARBA00022840"/>
    </source>
</evidence>
<evidence type="ECO:0000256" key="1">
    <source>
        <dbReference type="ARBA" id="ARBA00000085"/>
    </source>
</evidence>
<evidence type="ECO:0000256" key="10">
    <source>
        <dbReference type="ARBA" id="ARBA00023012"/>
    </source>
</evidence>
<dbReference type="GO" id="GO:0005886">
    <property type="term" value="C:plasma membrane"/>
    <property type="evidence" value="ECO:0007669"/>
    <property type="project" value="UniProtKB-SubCell"/>
</dbReference>
<sequence>MTTLKNKIIKNFIAGILSCILVFSILITLLVTLNYNDLFKAIDDKRPKEVVEQFTRLNNDSNISGTSMWAYLSNMAIDQKVDIKYYDEKGNLLKHLKGRDESDHSKILTKEYRFIDENNNSKAGKIEIYYNRDYTGVNEMKGNFTQAVLYAITISLAIGLVIAIILSTNISKPITSIGESTLAIKEGNYNLIVEDTDIREIEILKDNINYLSSNLKRQESIRKQYAQDISHELRTPLTNLKLYIEAMKDGVAEADPATLDILSNEIVRLEGLVVGLKNTFDENVSYAILSKSEVNITELIEYIAGSFLAKAKLNNINIETHLDRNVIFTTDRDKLSQIIQNLVSNAIKAIGKDGKIDIRLRETEKEILINVIDTGIGIKEDDIPRIFERFYRVEDSRNTKENGVGLGLAITKNFAEALSGKIKVKSKLGEGSDFAIIFEKNNRITNDKKKEKLLQ</sequence>
<dbReference type="SUPFAM" id="SSF47384">
    <property type="entry name" value="Homodimeric domain of signal transducing histidine kinase"/>
    <property type="match status" value="1"/>
</dbReference>
<dbReference type="InterPro" id="IPR003661">
    <property type="entry name" value="HisK_dim/P_dom"/>
</dbReference>
<dbReference type="GO" id="GO:0000155">
    <property type="term" value="F:phosphorelay sensor kinase activity"/>
    <property type="evidence" value="ECO:0007669"/>
    <property type="project" value="InterPro"/>
</dbReference>
<dbReference type="Pfam" id="PF02518">
    <property type="entry name" value="HATPase_c"/>
    <property type="match status" value="1"/>
</dbReference>
<dbReference type="InterPro" id="IPR036890">
    <property type="entry name" value="HATPase_C_sf"/>
</dbReference>
<evidence type="ECO:0000256" key="6">
    <source>
        <dbReference type="ARBA" id="ARBA00022679"/>
    </source>
</evidence>
<evidence type="ECO:0000256" key="5">
    <source>
        <dbReference type="ARBA" id="ARBA00022553"/>
    </source>
</evidence>
<dbReference type="RefSeq" id="WP_037327071.1">
    <property type="nucleotide sequence ID" value="NZ_JRMW01000028.1"/>
</dbReference>
<dbReference type="InterPro" id="IPR003660">
    <property type="entry name" value="HAMP_dom"/>
</dbReference>